<feature type="compositionally biased region" description="Basic and acidic residues" evidence="1">
    <location>
        <begin position="168"/>
        <end position="185"/>
    </location>
</feature>
<gene>
    <name evidence="2" type="ORF">RDB_LOCUS17607</name>
</gene>
<evidence type="ECO:0000313" key="2">
    <source>
        <dbReference type="EMBL" id="CAE7073883.1"/>
    </source>
</evidence>
<sequence length="185" mass="19516">MDIPTGQTSNPSPTPLQPMLTGTDPSSLKMVLDITTRKNREGGYDGAPSSLQVDTRWVLSKLKGADKVTGPSKDSTTKENEAYGGGGSEPTNIPTGGDSNAKNPGKLIGEVMAEIKKEFKSELNPRGLGIGDSLSDLMKEINRSEATKNKSDEPAYNVERQSEPGSPIREKSGDGVDETGKPAPG</sequence>
<dbReference type="AlphaFoldDB" id="A0A8H3DRN9"/>
<organism evidence="2 3">
    <name type="scientific">Rhizoctonia solani</name>
    <dbReference type="NCBI Taxonomy" id="456999"/>
    <lineage>
        <taxon>Eukaryota</taxon>
        <taxon>Fungi</taxon>
        <taxon>Dikarya</taxon>
        <taxon>Basidiomycota</taxon>
        <taxon>Agaricomycotina</taxon>
        <taxon>Agaricomycetes</taxon>
        <taxon>Cantharellales</taxon>
        <taxon>Ceratobasidiaceae</taxon>
        <taxon>Rhizoctonia</taxon>
    </lineage>
</organism>
<accession>A0A8H3DRN9</accession>
<proteinExistence type="predicted"/>
<dbReference type="Proteomes" id="UP000663827">
    <property type="component" value="Unassembled WGS sequence"/>
</dbReference>
<feature type="compositionally biased region" description="Polar residues" evidence="1">
    <location>
        <begin position="1"/>
        <end position="11"/>
    </location>
</feature>
<reference evidence="2" key="1">
    <citation type="submission" date="2021-01" db="EMBL/GenBank/DDBJ databases">
        <authorList>
            <person name="Kaushik A."/>
        </authorList>
    </citation>
    <scope>NUCLEOTIDE SEQUENCE</scope>
    <source>
        <strain evidence="2">AG5</strain>
    </source>
</reference>
<protein>
    <submittedName>
        <fullName evidence="2">Uncharacterized protein</fullName>
    </submittedName>
</protein>
<name>A0A8H3DRN9_9AGAM</name>
<comment type="caution">
    <text evidence="2">The sequence shown here is derived from an EMBL/GenBank/DDBJ whole genome shotgun (WGS) entry which is preliminary data.</text>
</comment>
<feature type="compositionally biased region" description="Basic and acidic residues" evidence="1">
    <location>
        <begin position="141"/>
        <end position="153"/>
    </location>
</feature>
<evidence type="ECO:0000256" key="1">
    <source>
        <dbReference type="SAM" id="MobiDB-lite"/>
    </source>
</evidence>
<feature type="region of interest" description="Disordered" evidence="1">
    <location>
        <begin position="141"/>
        <end position="185"/>
    </location>
</feature>
<feature type="region of interest" description="Disordered" evidence="1">
    <location>
        <begin position="63"/>
        <end position="105"/>
    </location>
</feature>
<dbReference type="EMBL" id="CAJNJQ010000371">
    <property type="protein sequence ID" value="CAE7073883.1"/>
    <property type="molecule type" value="Genomic_DNA"/>
</dbReference>
<feature type="compositionally biased region" description="Polar residues" evidence="1">
    <location>
        <begin position="89"/>
        <end position="102"/>
    </location>
</feature>
<evidence type="ECO:0000313" key="3">
    <source>
        <dbReference type="Proteomes" id="UP000663827"/>
    </source>
</evidence>
<feature type="region of interest" description="Disordered" evidence="1">
    <location>
        <begin position="1"/>
        <end position="28"/>
    </location>
</feature>